<evidence type="ECO:0000313" key="2">
    <source>
        <dbReference type="EMBL" id="OJI99817.1"/>
    </source>
</evidence>
<proteinExistence type="predicted"/>
<evidence type="ECO:0000313" key="3">
    <source>
        <dbReference type="Proteomes" id="UP000184073"/>
    </source>
</evidence>
<dbReference type="GO" id="GO:0005737">
    <property type="term" value="C:cytoplasm"/>
    <property type="evidence" value="ECO:0007669"/>
    <property type="project" value="TreeGrafter"/>
</dbReference>
<keyword evidence="3" id="KW-1185">Reference proteome</keyword>
<organism evidence="2 3">
    <name type="scientific">Aspergillus versicolor CBS 583.65</name>
    <dbReference type="NCBI Taxonomy" id="1036611"/>
    <lineage>
        <taxon>Eukaryota</taxon>
        <taxon>Fungi</taxon>
        <taxon>Dikarya</taxon>
        <taxon>Ascomycota</taxon>
        <taxon>Pezizomycotina</taxon>
        <taxon>Eurotiomycetes</taxon>
        <taxon>Eurotiomycetidae</taxon>
        <taxon>Eurotiales</taxon>
        <taxon>Aspergillaceae</taxon>
        <taxon>Aspergillus</taxon>
        <taxon>Aspergillus subgen. Nidulantes</taxon>
    </lineage>
</organism>
<dbReference type="EMBL" id="KV878127">
    <property type="protein sequence ID" value="OJI99817.1"/>
    <property type="molecule type" value="Genomic_DNA"/>
</dbReference>
<name>A0A1L9PE68_ASPVE</name>
<feature type="domain" description="Calcineurin-like phosphoesterase" evidence="1">
    <location>
        <begin position="17"/>
        <end position="275"/>
    </location>
</feature>
<dbReference type="OrthoDB" id="783096at2759"/>
<sequence>MANSTQTLRFTADGAFKISIFSDLHYGESQYSIGPENDARTSNVMASILNIENPQLVVLNGDLITGEAINRSNSSSYVDRIVAPFIEHDVPWASTYGNHESATSLCPQDVFQRETGNQDSLTQSMVPNSTAGYTNYFLLVFPHNESLEVPEVILWFFDTRGGTSCPDSDGSGRRPDWVDQSVIEWFNETHSEITNRYGRAVPSLAFFHIPTYAARAFQDTGLNCSTEPGINDDVPVKQQGYLWDGEDYTGRDIPFMQALLATEGLIATFSGHDHGNNWCFNWNERLPDMDLEGNGLIMCFGRRTGYGGYGDWARGGRQILLHHNVSENPVETWIRLEDGTVNGRVTLNSSFGRDLYVENASHGTRSISPWKHFLSVYICILLLVSLKQV</sequence>
<dbReference type="AlphaFoldDB" id="A0A1L9PE68"/>
<dbReference type="Pfam" id="PF00149">
    <property type="entry name" value="Metallophos"/>
    <property type="match status" value="1"/>
</dbReference>
<dbReference type="CDD" id="cd07383">
    <property type="entry name" value="MPP_Dcr2"/>
    <property type="match status" value="1"/>
</dbReference>
<evidence type="ECO:0000259" key="1">
    <source>
        <dbReference type="Pfam" id="PF00149"/>
    </source>
</evidence>
<dbReference type="PANTHER" id="PTHR32440:SF11">
    <property type="entry name" value="METALLOPHOSPHOESTERASE DOMAIN-CONTAINING PROTEIN"/>
    <property type="match status" value="1"/>
</dbReference>
<dbReference type="RefSeq" id="XP_040665580.1">
    <property type="nucleotide sequence ID" value="XM_040809031.1"/>
</dbReference>
<dbReference type="Gene3D" id="3.60.21.10">
    <property type="match status" value="1"/>
</dbReference>
<dbReference type="Proteomes" id="UP000184073">
    <property type="component" value="Unassembled WGS sequence"/>
</dbReference>
<gene>
    <name evidence="2" type="ORF">ASPVEDRAFT_188186</name>
</gene>
<dbReference type="SUPFAM" id="SSF56300">
    <property type="entry name" value="Metallo-dependent phosphatases"/>
    <property type="match status" value="1"/>
</dbReference>
<dbReference type="PANTHER" id="PTHR32440">
    <property type="entry name" value="PHOSPHATASE DCR2-RELATED-RELATED"/>
    <property type="match status" value="1"/>
</dbReference>
<dbReference type="VEuPathDB" id="FungiDB:ASPVEDRAFT_188186"/>
<reference evidence="3" key="1">
    <citation type="journal article" date="2017" name="Genome Biol.">
        <title>Comparative genomics reveals high biological diversity and specific adaptations in the industrially and medically important fungal genus Aspergillus.</title>
        <authorList>
            <person name="de Vries R.P."/>
            <person name="Riley R."/>
            <person name="Wiebenga A."/>
            <person name="Aguilar-Osorio G."/>
            <person name="Amillis S."/>
            <person name="Uchima C.A."/>
            <person name="Anderluh G."/>
            <person name="Asadollahi M."/>
            <person name="Askin M."/>
            <person name="Barry K."/>
            <person name="Battaglia E."/>
            <person name="Bayram O."/>
            <person name="Benocci T."/>
            <person name="Braus-Stromeyer S.A."/>
            <person name="Caldana C."/>
            <person name="Canovas D."/>
            <person name="Cerqueira G.C."/>
            <person name="Chen F."/>
            <person name="Chen W."/>
            <person name="Choi C."/>
            <person name="Clum A."/>
            <person name="Dos Santos R.A."/>
            <person name="Damasio A.R."/>
            <person name="Diallinas G."/>
            <person name="Emri T."/>
            <person name="Fekete E."/>
            <person name="Flipphi M."/>
            <person name="Freyberg S."/>
            <person name="Gallo A."/>
            <person name="Gournas C."/>
            <person name="Habgood R."/>
            <person name="Hainaut M."/>
            <person name="Harispe M.L."/>
            <person name="Henrissat B."/>
            <person name="Hilden K.S."/>
            <person name="Hope R."/>
            <person name="Hossain A."/>
            <person name="Karabika E."/>
            <person name="Karaffa L."/>
            <person name="Karanyi Z."/>
            <person name="Krasevec N."/>
            <person name="Kuo A."/>
            <person name="Kusch H."/>
            <person name="LaButti K."/>
            <person name="Lagendijk E.L."/>
            <person name="Lapidus A."/>
            <person name="Levasseur A."/>
            <person name="Lindquist E."/>
            <person name="Lipzen A."/>
            <person name="Logrieco A.F."/>
            <person name="MacCabe A."/>
            <person name="Maekelae M.R."/>
            <person name="Malavazi I."/>
            <person name="Melin P."/>
            <person name="Meyer V."/>
            <person name="Mielnichuk N."/>
            <person name="Miskei M."/>
            <person name="Molnar A.P."/>
            <person name="Mule G."/>
            <person name="Ngan C.Y."/>
            <person name="Orejas M."/>
            <person name="Orosz E."/>
            <person name="Ouedraogo J.P."/>
            <person name="Overkamp K.M."/>
            <person name="Park H.-S."/>
            <person name="Perrone G."/>
            <person name="Piumi F."/>
            <person name="Punt P.J."/>
            <person name="Ram A.F."/>
            <person name="Ramon A."/>
            <person name="Rauscher S."/>
            <person name="Record E."/>
            <person name="Riano-Pachon D.M."/>
            <person name="Robert V."/>
            <person name="Roehrig J."/>
            <person name="Ruller R."/>
            <person name="Salamov A."/>
            <person name="Salih N.S."/>
            <person name="Samson R.A."/>
            <person name="Sandor E."/>
            <person name="Sanguinetti M."/>
            <person name="Schuetze T."/>
            <person name="Sepcic K."/>
            <person name="Shelest E."/>
            <person name="Sherlock G."/>
            <person name="Sophianopoulou V."/>
            <person name="Squina F.M."/>
            <person name="Sun H."/>
            <person name="Susca A."/>
            <person name="Todd R.B."/>
            <person name="Tsang A."/>
            <person name="Unkles S.E."/>
            <person name="van de Wiele N."/>
            <person name="van Rossen-Uffink D."/>
            <person name="Oliveira J.V."/>
            <person name="Vesth T.C."/>
            <person name="Visser J."/>
            <person name="Yu J.-H."/>
            <person name="Zhou M."/>
            <person name="Andersen M.R."/>
            <person name="Archer D.B."/>
            <person name="Baker S.E."/>
            <person name="Benoit I."/>
            <person name="Brakhage A.A."/>
            <person name="Braus G.H."/>
            <person name="Fischer R."/>
            <person name="Frisvad J.C."/>
            <person name="Goldman G.H."/>
            <person name="Houbraken J."/>
            <person name="Oakley B."/>
            <person name="Pocsi I."/>
            <person name="Scazzocchio C."/>
            <person name="Seiboth B."/>
            <person name="vanKuyk P.A."/>
            <person name="Wortman J."/>
            <person name="Dyer P.S."/>
            <person name="Grigoriev I.V."/>
        </authorList>
    </citation>
    <scope>NUCLEOTIDE SEQUENCE [LARGE SCALE GENOMIC DNA]</scope>
    <source>
        <strain evidence="3">CBS 583.65</strain>
    </source>
</reference>
<dbReference type="GO" id="GO:0016788">
    <property type="term" value="F:hydrolase activity, acting on ester bonds"/>
    <property type="evidence" value="ECO:0007669"/>
    <property type="project" value="TreeGrafter"/>
</dbReference>
<dbReference type="STRING" id="1036611.A0A1L9PE68"/>
<protein>
    <recommendedName>
        <fullName evidence="1">Calcineurin-like phosphoesterase domain-containing protein</fullName>
    </recommendedName>
</protein>
<dbReference type="GeneID" id="63724542"/>
<dbReference type="InterPro" id="IPR004843">
    <property type="entry name" value="Calcineurin-like_PHP"/>
</dbReference>
<dbReference type="InterPro" id="IPR029052">
    <property type="entry name" value="Metallo-depent_PP-like"/>
</dbReference>
<accession>A0A1L9PE68</accession>